<organism evidence="2 3">
    <name type="scientific">Solirubrobacter deserti</name>
    <dbReference type="NCBI Taxonomy" id="2282478"/>
    <lineage>
        <taxon>Bacteria</taxon>
        <taxon>Bacillati</taxon>
        <taxon>Actinomycetota</taxon>
        <taxon>Thermoleophilia</taxon>
        <taxon>Solirubrobacterales</taxon>
        <taxon>Solirubrobacteraceae</taxon>
        <taxon>Solirubrobacter</taxon>
    </lineage>
</organism>
<evidence type="ECO:0000256" key="1">
    <source>
        <dbReference type="SAM" id="Phobius"/>
    </source>
</evidence>
<comment type="caution">
    <text evidence="2">The sequence shown here is derived from an EMBL/GenBank/DDBJ whole genome shotgun (WGS) entry which is preliminary data.</text>
</comment>
<name>A0ABT4RP06_9ACTN</name>
<feature type="transmembrane region" description="Helical" evidence="1">
    <location>
        <begin position="319"/>
        <end position="336"/>
    </location>
</feature>
<gene>
    <name evidence="2" type="ORF">OJ962_21125</name>
</gene>
<feature type="transmembrane region" description="Helical" evidence="1">
    <location>
        <begin position="343"/>
        <end position="363"/>
    </location>
</feature>
<dbReference type="EMBL" id="JAPCID010000032">
    <property type="protein sequence ID" value="MDA0140020.1"/>
    <property type="molecule type" value="Genomic_DNA"/>
</dbReference>
<dbReference type="Proteomes" id="UP001147700">
    <property type="component" value="Unassembled WGS sequence"/>
</dbReference>
<proteinExistence type="predicted"/>
<feature type="transmembrane region" description="Helical" evidence="1">
    <location>
        <begin position="209"/>
        <end position="228"/>
    </location>
</feature>
<evidence type="ECO:0000313" key="3">
    <source>
        <dbReference type="Proteomes" id="UP001147700"/>
    </source>
</evidence>
<reference evidence="2" key="1">
    <citation type="submission" date="2022-10" db="EMBL/GenBank/DDBJ databases">
        <title>The WGS of Solirubrobacter sp. CPCC 204708.</title>
        <authorList>
            <person name="Jiang Z."/>
        </authorList>
    </citation>
    <scope>NUCLEOTIDE SEQUENCE</scope>
    <source>
        <strain evidence="2">CPCC 204708</strain>
    </source>
</reference>
<sequence>MNSVTTARATAQARAQRAWEHPRTPWLVLAALSVLAFVTIRRAADGLFFFGDEWAFLLHRRGVSLETFFAPHNEHPSAVPVFAYKAQLAVFGMTSVTPFQVLVALMHIATGIVVFLYARRRVGAHLALVPAALMIFLGAAWEDVMWPFQIGFIGSVLFGIVALLALDDRRDWLACAALVLSTMSSGLGLPFLGIALIEILWDERRWRRVWVIVVPALLVAVSLFGYGGGDHGSLTSPSAAVRWGVDMVAAGFGGFGALGIDWGRPLMLAAGIAFVLGVRSGRVAVGPRLVALLLGLAACAMLIGSGRAGLQQAPDTSRYVHISAALLLLIAVTALGRTAVTRSGGLAIAAVTALACFASLSVFKDGPFNHRVNAEPLKMQLAALELRRNEVAPGVQVGAPALGIRAVSYFSATDKFGSPAPTLDEVRAAPDEARQVFDGTLAGLDQLALTPATGGAGGTCSTTAPGQEAELAPGARYRFTATGAGALKLRRLATTVQADATPWALPDGTPLELALTGDALPEPWRAAITGASVRVCRVG</sequence>
<feature type="transmembrane region" description="Helical" evidence="1">
    <location>
        <begin position="240"/>
        <end position="260"/>
    </location>
</feature>
<feature type="transmembrane region" description="Helical" evidence="1">
    <location>
        <begin position="99"/>
        <end position="117"/>
    </location>
</feature>
<feature type="transmembrane region" description="Helical" evidence="1">
    <location>
        <begin position="147"/>
        <end position="166"/>
    </location>
</feature>
<accession>A0ABT4RP06</accession>
<protein>
    <recommendedName>
        <fullName evidence="4">Glycosyltransferase RgtA/B/C/D-like domain-containing protein</fullName>
    </recommendedName>
</protein>
<feature type="transmembrane region" description="Helical" evidence="1">
    <location>
        <begin position="124"/>
        <end position="141"/>
    </location>
</feature>
<keyword evidence="3" id="KW-1185">Reference proteome</keyword>
<dbReference type="RefSeq" id="WP_202955025.1">
    <property type="nucleotide sequence ID" value="NZ_JAPCID010000032.1"/>
</dbReference>
<feature type="transmembrane region" description="Helical" evidence="1">
    <location>
        <begin position="289"/>
        <end position="307"/>
    </location>
</feature>
<feature type="transmembrane region" description="Helical" evidence="1">
    <location>
        <begin position="173"/>
        <end position="197"/>
    </location>
</feature>
<keyword evidence="1" id="KW-1133">Transmembrane helix</keyword>
<evidence type="ECO:0000313" key="2">
    <source>
        <dbReference type="EMBL" id="MDA0140020.1"/>
    </source>
</evidence>
<keyword evidence="1" id="KW-0472">Membrane</keyword>
<keyword evidence="1" id="KW-0812">Transmembrane</keyword>
<evidence type="ECO:0008006" key="4">
    <source>
        <dbReference type="Google" id="ProtNLM"/>
    </source>
</evidence>